<comment type="caution">
    <text evidence="7">The sequence shown here is derived from an EMBL/GenBank/DDBJ whole genome shotgun (WGS) entry which is preliminary data.</text>
</comment>
<dbReference type="Gene3D" id="3.60.21.10">
    <property type="match status" value="2"/>
</dbReference>
<keyword evidence="3" id="KW-0472">Membrane</keyword>
<dbReference type="PRINTS" id="PR01607">
    <property type="entry name" value="APYRASEFAMLY"/>
</dbReference>
<dbReference type="GO" id="GO:0009166">
    <property type="term" value="P:nucleotide catabolic process"/>
    <property type="evidence" value="ECO:0007669"/>
    <property type="project" value="InterPro"/>
</dbReference>
<dbReference type="PROSITE" id="PS00786">
    <property type="entry name" value="5_NUCLEOTIDASE_2"/>
    <property type="match status" value="2"/>
</dbReference>
<dbReference type="Pfam" id="PF02872">
    <property type="entry name" value="5_nucleotid_C"/>
    <property type="match status" value="2"/>
</dbReference>
<reference evidence="7" key="1">
    <citation type="submission" date="2020-12" db="EMBL/GenBank/DDBJ databases">
        <title>Vagococcus allomyrinae sp. nov. and Enterococcus lavae sp. nov., isolated from the larvae of Allomyrina dichotoma.</title>
        <authorList>
            <person name="Lee S.D."/>
        </authorList>
    </citation>
    <scope>NUCLEOTIDE SEQUENCE</scope>
    <source>
        <strain evidence="7">BWB3-3</strain>
    </source>
</reference>
<dbReference type="GO" id="GO:0000166">
    <property type="term" value="F:nucleotide binding"/>
    <property type="evidence" value="ECO:0007669"/>
    <property type="project" value="InterPro"/>
</dbReference>
<feature type="chain" id="PRO_5036784627" evidence="4">
    <location>
        <begin position="32"/>
        <end position="1438"/>
    </location>
</feature>
<dbReference type="Proteomes" id="UP000674938">
    <property type="component" value="Unassembled WGS sequence"/>
</dbReference>
<feature type="domain" description="5'-Nucleotidase C-terminal" evidence="6">
    <location>
        <begin position="1013"/>
        <end position="1168"/>
    </location>
</feature>
<keyword evidence="8" id="KW-1185">Reference proteome</keyword>
<dbReference type="GO" id="GO:0008253">
    <property type="term" value="F:5'-nucleotidase activity"/>
    <property type="evidence" value="ECO:0007669"/>
    <property type="project" value="TreeGrafter"/>
</dbReference>
<name>A0A940SUB0_9ENTE</name>
<keyword evidence="1 4" id="KW-0732">Signal</keyword>
<dbReference type="GO" id="GO:0030288">
    <property type="term" value="C:outer membrane-bounded periplasmic space"/>
    <property type="evidence" value="ECO:0007669"/>
    <property type="project" value="TreeGrafter"/>
</dbReference>
<dbReference type="RefSeq" id="WP_209525688.1">
    <property type="nucleotide sequence ID" value="NZ_JAEEGA010000003.1"/>
</dbReference>
<dbReference type="InterPro" id="IPR006179">
    <property type="entry name" value="5_nucleotidase/apyrase"/>
</dbReference>
<evidence type="ECO:0000259" key="6">
    <source>
        <dbReference type="Pfam" id="PF02872"/>
    </source>
</evidence>
<feature type="region of interest" description="Disordered" evidence="2">
    <location>
        <begin position="42"/>
        <end position="63"/>
    </location>
</feature>
<dbReference type="InterPro" id="IPR004843">
    <property type="entry name" value="Calcineurin-like_PHP"/>
</dbReference>
<dbReference type="EMBL" id="JAEEGA010000003">
    <property type="protein sequence ID" value="MBP1040574.1"/>
    <property type="molecule type" value="Genomic_DNA"/>
</dbReference>
<feature type="domain" description="5'-Nucleotidase C-terminal" evidence="6">
    <location>
        <begin position="439"/>
        <end position="608"/>
    </location>
</feature>
<dbReference type="PANTHER" id="PTHR11575">
    <property type="entry name" value="5'-NUCLEOTIDASE-RELATED"/>
    <property type="match status" value="1"/>
</dbReference>
<feature type="transmembrane region" description="Helical" evidence="3">
    <location>
        <begin position="1408"/>
        <end position="1426"/>
    </location>
</feature>
<accession>A0A940SUB0</accession>
<dbReference type="InterPro" id="IPR008334">
    <property type="entry name" value="5'-Nucleotdase_C"/>
</dbReference>
<evidence type="ECO:0000256" key="3">
    <source>
        <dbReference type="SAM" id="Phobius"/>
    </source>
</evidence>
<organism evidence="7 8">
    <name type="scientific">Vagococcus allomyrinae</name>
    <dbReference type="NCBI Taxonomy" id="2794353"/>
    <lineage>
        <taxon>Bacteria</taxon>
        <taxon>Bacillati</taxon>
        <taxon>Bacillota</taxon>
        <taxon>Bacilli</taxon>
        <taxon>Lactobacillales</taxon>
        <taxon>Enterococcaceae</taxon>
        <taxon>Vagococcus</taxon>
    </lineage>
</organism>
<evidence type="ECO:0000313" key="7">
    <source>
        <dbReference type="EMBL" id="MBP1040574.1"/>
    </source>
</evidence>
<dbReference type="Pfam" id="PF00149">
    <property type="entry name" value="Metallophos"/>
    <property type="match status" value="1"/>
</dbReference>
<keyword evidence="3" id="KW-1133">Transmembrane helix</keyword>
<dbReference type="InterPro" id="IPR029052">
    <property type="entry name" value="Metallo-depent_PP-like"/>
</dbReference>
<dbReference type="GO" id="GO:0046872">
    <property type="term" value="F:metal ion binding"/>
    <property type="evidence" value="ECO:0007669"/>
    <property type="project" value="InterPro"/>
</dbReference>
<feature type="region of interest" description="Disordered" evidence="2">
    <location>
        <begin position="72"/>
        <end position="91"/>
    </location>
</feature>
<evidence type="ECO:0000259" key="5">
    <source>
        <dbReference type="Pfam" id="PF00149"/>
    </source>
</evidence>
<dbReference type="InterPro" id="IPR036907">
    <property type="entry name" value="5'-Nucleotdase_C_sf"/>
</dbReference>
<protein>
    <submittedName>
        <fullName evidence="7">5'-nucleotidase C-terminal domain-containing protein</fullName>
    </submittedName>
</protein>
<feature type="signal peptide" evidence="4">
    <location>
        <begin position="1"/>
        <end position="31"/>
    </location>
</feature>
<dbReference type="SUPFAM" id="SSF56300">
    <property type="entry name" value="Metallo-dependent phosphatases"/>
    <property type="match status" value="2"/>
</dbReference>
<dbReference type="PANTHER" id="PTHR11575:SF24">
    <property type="entry name" value="5'-NUCLEOTIDASE"/>
    <property type="match status" value="1"/>
</dbReference>
<evidence type="ECO:0000313" key="8">
    <source>
        <dbReference type="Proteomes" id="UP000674938"/>
    </source>
</evidence>
<evidence type="ECO:0000256" key="1">
    <source>
        <dbReference type="ARBA" id="ARBA00022729"/>
    </source>
</evidence>
<dbReference type="SUPFAM" id="SSF55816">
    <property type="entry name" value="5'-nucleotidase (syn. UDP-sugar hydrolase), C-terminal domain"/>
    <property type="match status" value="2"/>
</dbReference>
<keyword evidence="3" id="KW-0812">Transmembrane</keyword>
<feature type="domain" description="Calcineurin-like phosphoesterase" evidence="5">
    <location>
        <begin position="156"/>
        <end position="358"/>
    </location>
</feature>
<proteinExistence type="predicted"/>
<dbReference type="Gene3D" id="3.90.780.10">
    <property type="entry name" value="5'-Nucleotidase, C-terminal domain"/>
    <property type="match status" value="2"/>
</dbReference>
<sequence>MKKWQNSVSKLLVTILLGANLVNMAPAVILAAEASQDSVTEVSQVAASEQESPTSQKVEPTVSTETAVVDLPTTSSDTQLTSEAKATSQSAAEPVTVPIQLLGVNDFHGAINTKGTAYLEGVSTPDAGRAMNLAAHLDEAQGTFQSSHQNGGTERIQAGDLVGGSPANSALLQDEPTIRIFNRMNFGIGTLGNHEFDEGLDEFKRILAGNAPTPGQFNPIVDNYPHEKSTMEVVIANVTEEDGSAAAGFQPYTIRSYGSGDQAVKVGYIGIITTEFTNLVLKQHHEKYRVLDEATTIVKYAKELREQGVNAIVVVSHLAATSQAGVPAGEAVEVMNKVNAQDPDNSVDVVFAAHNHQYTNGVMKSGLAEANDIRIVQSTSNGKAYIDLQGEIDVETGDFVATPEAKVKPVTAREDANQEIAAIVDDADETIKAVTTAKVGTADEAALKAGKISRDNSDDSESPLGNLITDAQLYMANQAGLVDAAGQPVKADFALTNNGGIRADLAVNQNGDITWGAAQEVQPFGNILQVVQLSGKDLIGALNEQHANGKAHYFLQLSGLKMTYTKDQGTFAVKTVTDNQGNEIKEDQFYNVIINDFLFGGGDGFASFTKGKLLAAMDTDTTTFVDYFVAMEKAGQKIASPKLGRKSLAVDKLIPLQLLGVNDFHGALDMTGTAYLEGVATPKAGLAANLAAHLDDAQGAFKAASGGVTERIQAGDLVGASPASSALLQDEPTIKVFNMMNFSIGTIGNHEFDEGLAEFRRILDGVKPKVGQFNPIVDQYPREKSTMEVVLANVVNKADGDHGQKGEVPYGFKPYTVKTYGEGDKAVKVGYIGIVTSEFPNLVLKKHHEDYQVLDEAATIVKYAKELRDNGVNAIVIVSHLAATSAQEVVAGEVADVMTKVDQLDPDNSVDVVFAAHNHQYTNGVIKGSKSDVRVVQSTSQGKAYIDLQGELDSETQDFVAVPQATVKAVTDREDKNQGIAEVVADAQERIKPVTSAKVGLADSAATAAGLISREVTADSESPLGNLITDAQLFMANQAGLKDAEGKPIQADFALTNNGGIRDDLKINEKGEITWGAAQSVQPFGNILQVVAISGKDLRGALNEQHANGKAHYFLQIAGLKLTYSKENDQFKVVDLTDDQGTPINDTQTYHIIINDFLLGGGDGFASFTKGKLVAAMDTDTDTFIDYFKLMEAQGQQISAPATGRKALAKAGSVTEAELKDASSVNKIMAGDKVMTGTTLVGTTISYSIGKARSLVALPMIAETESFSLAIPTELKAGELVSVLFKNGEVSTTVEVVVEANLQAALEDASKVNPITAGDLAITGETLEGATVTYGQHQVVADGKGAFNLPVTKAFQAGEKVSVEFSKDQVNVVIDVTVKAVALKETPAQGEKTVTKKDKLPQMGAAESLLSTIGMVVVFGGYLFYLRKQQEDDLERLG</sequence>
<gene>
    <name evidence="7" type="ORF">I6N95_06135</name>
</gene>
<dbReference type="InterPro" id="IPR006146">
    <property type="entry name" value="5'-Nucleotdase_CS"/>
</dbReference>
<evidence type="ECO:0000256" key="2">
    <source>
        <dbReference type="SAM" id="MobiDB-lite"/>
    </source>
</evidence>
<dbReference type="GO" id="GO:0008768">
    <property type="term" value="F:UDP-sugar diphosphatase activity"/>
    <property type="evidence" value="ECO:0007669"/>
    <property type="project" value="TreeGrafter"/>
</dbReference>
<evidence type="ECO:0000256" key="4">
    <source>
        <dbReference type="SAM" id="SignalP"/>
    </source>
</evidence>